<evidence type="ECO:0000313" key="1">
    <source>
        <dbReference type="EMBL" id="QDT74804.1"/>
    </source>
</evidence>
<name>A0A517U2F6_9BACT</name>
<accession>A0A517U2F6</accession>
<evidence type="ECO:0008006" key="3">
    <source>
        <dbReference type="Google" id="ProtNLM"/>
    </source>
</evidence>
<dbReference type="EMBL" id="CP036339">
    <property type="protein sequence ID" value="QDT74804.1"/>
    <property type="molecule type" value="Genomic_DNA"/>
</dbReference>
<proteinExistence type="predicted"/>
<dbReference type="AlphaFoldDB" id="A0A517U2F6"/>
<dbReference type="Proteomes" id="UP000317909">
    <property type="component" value="Chromosome"/>
</dbReference>
<keyword evidence="2" id="KW-1185">Reference proteome</keyword>
<evidence type="ECO:0000313" key="2">
    <source>
        <dbReference type="Proteomes" id="UP000317909"/>
    </source>
</evidence>
<organism evidence="1 2">
    <name type="scientific">Lacipirellula limnantheis</name>
    <dbReference type="NCBI Taxonomy" id="2528024"/>
    <lineage>
        <taxon>Bacteria</taxon>
        <taxon>Pseudomonadati</taxon>
        <taxon>Planctomycetota</taxon>
        <taxon>Planctomycetia</taxon>
        <taxon>Pirellulales</taxon>
        <taxon>Lacipirellulaceae</taxon>
        <taxon>Lacipirellula</taxon>
    </lineage>
</organism>
<dbReference type="PROSITE" id="PS51257">
    <property type="entry name" value="PROKAR_LIPOPROTEIN"/>
    <property type="match status" value="1"/>
</dbReference>
<reference evidence="1 2" key="1">
    <citation type="submission" date="2019-02" db="EMBL/GenBank/DDBJ databases">
        <title>Deep-cultivation of Planctomycetes and their phenomic and genomic characterization uncovers novel biology.</title>
        <authorList>
            <person name="Wiegand S."/>
            <person name="Jogler M."/>
            <person name="Boedeker C."/>
            <person name="Pinto D."/>
            <person name="Vollmers J."/>
            <person name="Rivas-Marin E."/>
            <person name="Kohn T."/>
            <person name="Peeters S.H."/>
            <person name="Heuer A."/>
            <person name="Rast P."/>
            <person name="Oberbeckmann S."/>
            <person name="Bunk B."/>
            <person name="Jeske O."/>
            <person name="Meyerdierks A."/>
            <person name="Storesund J.E."/>
            <person name="Kallscheuer N."/>
            <person name="Luecker S."/>
            <person name="Lage O.M."/>
            <person name="Pohl T."/>
            <person name="Merkel B.J."/>
            <person name="Hornburger P."/>
            <person name="Mueller R.-W."/>
            <person name="Bruemmer F."/>
            <person name="Labrenz M."/>
            <person name="Spormann A.M."/>
            <person name="Op den Camp H."/>
            <person name="Overmann J."/>
            <person name="Amann R."/>
            <person name="Jetten M.S.M."/>
            <person name="Mascher T."/>
            <person name="Medema M.H."/>
            <person name="Devos D.P."/>
            <person name="Kaster A.-K."/>
            <person name="Ovreas L."/>
            <person name="Rohde M."/>
            <person name="Galperin M.Y."/>
            <person name="Jogler C."/>
        </authorList>
    </citation>
    <scope>NUCLEOTIDE SEQUENCE [LARGE SCALE GENOMIC DNA]</scope>
    <source>
        <strain evidence="1 2">I41</strain>
    </source>
</reference>
<dbReference type="OrthoDB" id="285058at2"/>
<dbReference type="KEGG" id="llh:I41_40070"/>
<sequence>MNRRPAAAHLVVALLLGCDAGAPVACHPVRGSVTRDGKPVGEALVVLHPVVESAALTQKPMAFTDDAGQFAVTTFQRGDGAPVGEYRVTVVQRAPKRVGEEMVREGPNVLPKRFSEPTTSGLTATIIAGDNVLPTIEIPSR</sequence>
<dbReference type="RefSeq" id="WP_145434532.1">
    <property type="nucleotide sequence ID" value="NZ_CP036339.1"/>
</dbReference>
<gene>
    <name evidence="1" type="ORF">I41_40070</name>
</gene>
<protein>
    <recommendedName>
        <fullName evidence="3">Nickel uptake substrate-specific transmembrane region</fullName>
    </recommendedName>
</protein>